<evidence type="ECO:0000313" key="1">
    <source>
        <dbReference type="EMBL" id="HIZ75345.1"/>
    </source>
</evidence>
<evidence type="ECO:0000313" key="2">
    <source>
        <dbReference type="Proteomes" id="UP000824116"/>
    </source>
</evidence>
<reference evidence="1" key="1">
    <citation type="journal article" date="2021" name="PeerJ">
        <title>Extensive microbial diversity within the chicken gut microbiome revealed by metagenomics and culture.</title>
        <authorList>
            <person name="Gilroy R."/>
            <person name="Ravi A."/>
            <person name="Getino M."/>
            <person name="Pursley I."/>
            <person name="Horton D.L."/>
            <person name="Alikhan N.F."/>
            <person name="Baker D."/>
            <person name="Gharbi K."/>
            <person name="Hall N."/>
            <person name="Watson M."/>
            <person name="Adriaenssens E.M."/>
            <person name="Foster-Nyarko E."/>
            <person name="Jarju S."/>
            <person name="Secka A."/>
            <person name="Antonio M."/>
            <person name="Oren A."/>
            <person name="Chaudhuri R.R."/>
            <person name="La Ragione R."/>
            <person name="Hildebrand F."/>
            <person name="Pallen M.J."/>
        </authorList>
    </citation>
    <scope>NUCLEOTIDE SEQUENCE</scope>
    <source>
        <strain evidence="1">CHK196-3914</strain>
    </source>
</reference>
<comment type="caution">
    <text evidence="1">The sequence shown here is derived from an EMBL/GenBank/DDBJ whole genome shotgun (WGS) entry which is preliminary data.</text>
</comment>
<accession>A0A9D2GA98</accession>
<sequence>MKKYKKPEFHFVRNSGGLSGDEIAKLSDDELTEYLKRDSYSNEKRKYRIREGFILREIAGEYTIIPVDDESLISNAIMAPNDSAVFLWKAFEKPSTIEDVVVQGLQEYDVAEETIRNSTEHFVKESLEYKILEEVE</sequence>
<organism evidence="1 2">
    <name type="scientific">Candidatus Mediterraneibacter stercoravium</name>
    <dbReference type="NCBI Taxonomy" id="2838685"/>
    <lineage>
        <taxon>Bacteria</taxon>
        <taxon>Bacillati</taxon>
        <taxon>Bacillota</taxon>
        <taxon>Clostridia</taxon>
        <taxon>Lachnospirales</taxon>
        <taxon>Lachnospiraceae</taxon>
        <taxon>Mediterraneibacter</taxon>
    </lineage>
</organism>
<gene>
    <name evidence="1" type="ORF">H9723_08935</name>
</gene>
<name>A0A9D2GA98_9FIRM</name>
<dbReference type="InterPro" id="IPR008792">
    <property type="entry name" value="PQQD"/>
</dbReference>
<reference evidence="1" key="2">
    <citation type="submission" date="2021-04" db="EMBL/GenBank/DDBJ databases">
        <authorList>
            <person name="Gilroy R."/>
        </authorList>
    </citation>
    <scope>NUCLEOTIDE SEQUENCE</scope>
    <source>
        <strain evidence="1">CHK196-3914</strain>
    </source>
</reference>
<protein>
    <submittedName>
        <fullName evidence="1">PqqD family protein</fullName>
    </submittedName>
</protein>
<proteinExistence type="predicted"/>
<dbReference type="EMBL" id="DXAY01000209">
    <property type="protein sequence ID" value="HIZ75345.1"/>
    <property type="molecule type" value="Genomic_DNA"/>
</dbReference>
<dbReference type="AlphaFoldDB" id="A0A9D2GA98"/>
<dbReference type="Pfam" id="PF05402">
    <property type="entry name" value="PqqD"/>
    <property type="match status" value="1"/>
</dbReference>
<dbReference type="Proteomes" id="UP000824116">
    <property type="component" value="Unassembled WGS sequence"/>
</dbReference>